<comment type="caution">
    <text evidence="1">The sequence shown here is derived from an EMBL/GenBank/DDBJ whole genome shotgun (WGS) entry which is preliminary data.</text>
</comment>
<dbReference type="InterPro" id="IPR050793">
    <property type="entry name" value="CMP-NeuNAc_synthase"/>
</dbReference>
<dbReference type="RefSeq" id="WP_218545092.1">
    <property type="nucleotide sequence ID" value="NZ_JAGSPD010000003.1"/>
</dbReference>
<evidence type="ECO:0000313" key="2">
    <source>
        <dbReference type="Proteomes" id="UP001138894"/>
    </source>
</evidence>
<name>A0A9X1F717_9FLAO</name>
<dbReference type="AlphaFoldDB" id="A0A9X1F717"/>
<accession>A0A9X1F717</accession>
<reference evidence="1" key="1">
    <citation type="submission" date="2021-04" db="EMBL/GenBank/DDBJ databases">
        <authorList>
            <person name="Pira H."/>
            <person name="Risdian C."/>
            <person name="Wink J."/>
        </authorList>
    </citation>
    <scope>NUCLEOTIDE SEQUENCE</scope>
    <source>
        <strain evidence="1">WHY3</strain>
    </source>
</reference>
<evidence type="ECO:0000313" key="1">
    <source>
        <dbReference type="EMBL" id="MBV7268546.1"/>
    </source>
</evidence>
<gene>
    <name evidence="1" type="ORF">KCG49_04965</name>
</gene>
<dbReference type="Proteomes" id="UP001138894">
    <property type="component" value="Unassembled WGS sequence"/>
</dbReference>
<sequence>MSKTLTIIPARRGSKRIPRKNLRKLNGLSLIEHSIIYAQNNIEYTQHICISTDDSEILKVAKKYNVDVVKRPKELSGDLATTVSAIKHVLQTLDNNYENVVLLQPTNPLRPKNLLKEAYGIYSKSKSDSLITVSKNDKKLGKITDGKYIPYSYKMGQRSQDIDPLYFENGLLYITKASLILEDKILSDSNIAFIVDHPYSLVDIDEEDDFKFAEFVLNNYPNE</sequence>
<dbReference type="PANTHER" id="PTHR21485">
    <property type="entry name" value="HAD SUPERFAMILY MEMBERS CMAS AND KDSC"/>
    <property type="match status" value="1"/>
</dbReference>
<dbReference type="Pfam" id="PF02348">
    <property type="entry name" value="CTP_transf_3"/>
    <property type="match status" value="1"/>
</dbReference>
<dbReference type="GO" id="GO:0008781">
    <property type="term" value="F:N-acylneuraminate cytidylyltransferase activity"/>
    <property type="evidence" value="ECO:0007669"/>
    <property type="project" value="TreeGrafter"/>
</dbReference>
<keyword evidence="2" id="KW-1185">Reference proteome</keyword>
<keyword evidence="1" id="KW-0808">Transferase</keyword>
<dbReference type="InterPro" id="IPR003329">
    <property type="entry name" value="Cytidylyl_trans"/>
</dbReference>
<organism evidence="1 2">
    <name type="scientific">Winogradskyella luteola</name>
    <dbReference type="NCBI Taxonomy" id="2828330"/>
    <lineage>
        <taxon>Bacteria</taxon>
        <taxon>Pseudomonadati</taxon>
        <taxon>Bacteroidota</taxon>
        <taxon>Flavobacteriia</taxon>
        <taxon>Flavobacteriales</taxon>
        <taxon>Flavobacteriaceae</taxon>
        <taxon>Winogradskyella</taxon>
    </lineage>
</organism>
<dbReference type="PANTHER" id="PTHR21485:SF6">
    <property type="entry name" value="N-ACYLNEURAMINATE CYTIDYLYLTRANSFERASE-RELATED"/>
    <property type="match status" value="1"/>
</dbReference>
<dbReference type="CDD" id="cd02513">
    <property type="entry name" value="CMP-NeuAc_Synthase"/>
    <property type="match status" value="1"/>
</dbReference>
<dbReference type="EMBL" id="JAGSPD010000003">
    <property type="protein sequence ID" value="MBV7268546.1"/>
    <property type="molecule type" value="Genomic_DNA"/>
</dbReference>
<keyword evidence="1" id="KW-0548">Nucleotidyltransferase</keyword>
<proteinExistence type="predicted"/>
<protein>
    <submittedName>
        <fullName evidence="1">Acylneuraminate cytidylyltransferase family protein</fullName>
    </submittedName>
</protein>